<sequence length="78" mass="9333">MHSCARRTVEQTARRRRGLANDIGYLADDLFRVLDSRFADHYVKDIETIHHTNHTNEKHLSNLWKYYTSIIEAEFKKK</sequence>
<dbReference type="Proteomes" id="UP000037510">
    <property type="component" value="Unassembled WGS sequence"/>
</dbReference>
<evidence type="ECO:0000313" key="2">
    <source>
        <dbReference type="Proteomes" id="UP000037510"/>
    </source>
</evidence>
<gene>
    <name evidence="1" type="ORF">OBRU01_06069</name>
</gene>
<name>A0A0L7LF14_OPEBR</name>
<dbReference type="AlphaFoldDB" id="A0A0L7LF14"/>
<organism evidence="1 2">
    <name type="scientific">Operophtera brumata</name>
    <name type="common">Winter moth</name>
    <name type="synonym">Phalaena brumata</name>
    <dbReference type="NCBI Taxonomy" id="104452"/>
    <lineage>
        <taxon>Eukaryota</taxon>
        <taxon>Metazoa</taxon>
        <taxon>Ecdysozoa</taxon>
        <taxon>Arthropoda</taxon>
        <taxon>Hexapoda</taxon>
        <taxon>Insecta</taxon>
        <taxon>Pterygota</taxon>
        <taxon>Neoptera</taxon>
        <taxon>Endopterygota</taxon>
        <taxon>Lepidoptera</taxon>
        <taxon>Glossata</taxon>
        <taxon>Ditrysia</taxon>
        <taxon>Geometroidea</taxon>
        <taxon>Geometridae</taxon>
        <taxon>Larentiinae</taxon>
        <taxon>Operophtera</taxon>
    </lineage>
</organism>
<evidence type="ECO:0000313" key="1">
    <source>
        <dbReference type="EMBL" id="KOB73776.1"/>
    </source>
</evidence>
<proteinExistence type="predicted"/>
<comment type="caution">
    <text evidence="1">The sequence shown here is derived from an EMBL/GenBank/DDBJ whole genome shotgun (WGS) entry which is preliminary data.</text>
</comment>
<dbReference type="EMBL" id="JTDY01001478">
    <property type="protein sequence ID" value="KOB73776.1"/>
    <property type="molecule type" value="Genomic_DNA"/>
</dbReference>
<protein>
    <submittedName>
        <fullName evidence="1">Uncharacterized protein</fullName>
    </submittedName>
</protein>
<accession>A0A0L7LF14</accession>
<reference evidence="1 2" key="1">
    <citation type="journal article" date="2015" name="Genome Biol. Evol.">
        <title>The genome of winter moth (Operophtera brumata) provides a genomic perspective on sexual dimorphism and phenology.</title>
        <authorList>
            <person name="Derks M.F."/>
            <person name="Smit S."/>
            <person name="Salis L."/>
            <person name="Schijlen E."/>
            <person name="Bossers A."/>
            <person name="Mateman C."/>
            <person name="Pijl A.S."/>
            <person name="de Ridder D."/>
            <person name="Groenen M.A."/>
            <person name="Visser M.E."/>
            <person name="Megens H.J."/>
        </authorList>
    </citation>
    <scope>NUCLEOTIDE SEQUENCE [LARGE SCALE GENOMIC DNA]</scope>
    <source>
        <strain evidence="1">WM2013NL</strain>
        <tissue evidence="1">Head and thorax</tissue>
    </source>
</reference>
<keyword evidence="2" id="KW-1185">Reference proteome</keyword>